<dbReference type="InterPro" id="IPR050570">
    <property type="entry name" value="Cell_wall_metabolism_enzyme"/>
</dbReference>
<keyword evidence="2" id="KW-0472">Membrane</keyword>
<comment type="caution">
    <text evidence="5">The sequence shown here is derived from an EMBL/GenBank/DDBJ whole genome shotgun (WGS) entry which is preliminary data.</text>
</comment>
<dbReference type="InterPro" id="IPR045974">
    <property type="entry name" value="DUF5930"/>
</dbReference>
<feature type="domain" description="DUF5930" evidence="4">
    <location>
        <begin position="1"/>
        <end position="315"/>
    </location>
</feature>
<sequence>MTSRLAQRVHAALERRFPERRLFIRSDDHTRFIRLRPGTQIAFWTVSALTLGWTIVATAIVLMDSIGAGNFRAQAERDQAVYEDRLLAMAAERDAYAAEAASARERFAAALAQVSAMQSELLAAEERARELSTSLAVVQDTLRRAVAEREDAQTRLAAMTADEPGAATSELADALDFVTDALADTAADRDRHASMAEEATRLAGDLDLELRLMEERNDEIFRQLEEAMQISVEPLDNLFRTAGLDPDRIIEEVRRGYSGTGGPLTPIAYSTMGPAGIDDGTMRANRILDQLDQLNLYRIAVERVPFALPLQDSFRWTSGFGTRWGRMHEGVDMAGPVGTPVYATADGVVVFAGWESGYGRLVRIRHDFGIETRYAHLNAIRVEVGQRVSRGERIGDMGNSGRSTGPHLHYEIRVGGQPINPMIYIRAGDDVF</sequence>
<gene>
    <name evidence="5" type="ORF">ruthe_03198</name>
</gene>
<keyword evidence="1" id="KW-0175">Coiled coil</keyword>
<dbReference type="Pfam" id="PF19353">
    <property type="entry name" value="DUF5930"/>
    <property type="match status" value="1"/>
</dbReference>
<dbReference type="Proteomes" id="UP000015346">
    <property type="component" value="Unassembled WGS sequence"/>
</dbReference>
<dbReference type="FunFam" id="2.70.70.10:FF:000006">
    <property type="entry name" value="M23 family peptidase"/>
    <property type="match status" value="1"/>
</dbReference>
<evidence type="ECO:0000259" key="4">
    <source>
        <dbReference type="Pfam" id="PF19353"/>
    </source>
</evidence>
<feature type="coiled-coil region" evidence="1">
    <location>
        <begin position="114"/>
        <end position="162"/>
    </location>
</feature>
<dbReference type="Pfam" id="PF01551">
    <property type="entry name" value="Peptidase_M23"/>
    <property type="match status" value="1"/>
</dbReference>
<dbReference type="EMBL" id="AOLV01000039">
    <property type="protein sequence ID" value="EPX82737.1"/>
    <property type="molecule type" value="Genomic_DNA"/>
</dbReference>
<evidence type="ECO:0000313" key="6">
    <source>
        <dbReference type="Proteomes" id="UP000015346"/>
    </source>
</evidence>
<dbReference type="OrthoDB" id="9805070at2"/>
<evidence type="ECO:0000259" key="3">
    <source>
        <dbReference type="Pfam" id="PF01551"/>
    </source>
</evidence>
<dbReference type="PANTHER" id="PTHR21666:SF270">
    <property type="entry name" value="MUREIN HYDROLASE ACTIVATOR ENVC"/>
    <property type="match status" value="1"/>
</dbReference>
<dbReference type="HOGENOM" id="CLU_029425_2_1_5"/>
<accession>S9QT03</accession>
<keyword evidence="2" id="KW-1133">Transmembrane helix</keyword>
<feature type="domain" description="M23ase beta-sheet core" evidence="3">
    <location>
        <begin position="326"/>
        <end position="421"/>
    </location>
</feature>
<name>S9QT03_9RHOB</name>
<dbReference type="Gene3D" id="2.70.70.10">
    <property type="entry name" value="Glucose Permease (Domain IIA)"/>
    <property type="match status" value="1"/>
</dbReference>
<organism evidence="5 6">
    <name type="scientific">Rubellimicrobium thermophilum DSM 16684</name>
    <dbReference type="NCBI Taxonomy" id="1123069"/>
    <lineage>
        <taxon>Bacteria</taxon>
        <taxon>Pseudomonadati</taxon>
        <taxon>Pseudomonadota</taxon>
        <taxon>Alphaproteobacteria</taxon>
        <taxon>Rhodobacterales</taxon>
        <taxon>Roseobacteraceae</taxon>
        <taxon>Rubellimicrobium</taxon>
    </lineage>
</organism>
<evidence type="ECO:0000256" key="1">
    <source>
        <dbReference type="SAM" id="Coils"/>
    </source>
</evidence>
<dbReference type="GO" id="GO:0004222">
    <property type="term" value="F:metalloendopeptidase activity"/>
    <property type="evidence" value="ECO:0007669"/>
    <property type="project" value="TreeGrafter"/>
</dbReference>
<keyword evidence="2" id="KW-0812">Transmembrane</keyword>
<dbReference type="InterPro" id="IPR011055">
    <property type="entry name" value="Dup_hybrid_motif"/>
</dbReference>
<protein>
    <submittedName>
        <fullName evidence="5">Membrane protein</fullName>
    </submittedName>
</protein>
<evidence type="ECO:0000313" key="5">
    <source>
        <dbReference type="EMBL" id="EPX82737.1"/>
    </source>
</evidence>
<feature type="coiled-coil region" evidence="1">
    <location>
        <begin position="196"/>
        <end position="230"/>
    </location>
</feature>
<evidence type="ECO:0000256" key="2">
    <source>
        <dbReference type="SAM" id="Phobius"/>
    </source>
</evidence>
<dbReference type="PATRIC" id="fig|1123069.3.peg.3168"/>
<dbReference type="PANTHER" id="PTHR21666">
    <property type="entry name" value="PEPTIDASE-RELATED"/>
    <property type="match status" value="1"/>
</dbReference>
<reference evidence="5 6" key="1">
    <citation type="journal article" date="2013" name="Stand. Genomic Sci.">
        <title>Genome sequence of the reddish-pigmented Rubellimicrobium thermophilum type strain (DSM 16684(T)), a member of the Roseobacter clade.</title>
        <authorList>
            <person name="Fiebig A."/>
            <person name="Riedel T."/>
            <person name="Gronow S."/>
            <person name="Petersen J."/>
            <person name="Klenk H.P."/>
            <person name="Goker M."/>
        </authorList>
    </citation>
    <scope>NUCLEOTIDE SEQUENCE [LARGE SCALE GENOMIC DNA]</scope>
    <source>
        <strain evidence="5 6">DSM 16684</strain>
    </source>
</reference>
<keyword evidence="6" id="KW-1185">Reference proteome</keyword>
<dbReference type="SUPFAM" id="SSF51261">
    <property type="entry name" value="Duplicated hybrid motif"/>
    <property type="match status" value="1"/>
</dbReference>
<dbReference type="InterPro" id="IPR016047">
    <property type="entry name" value="M23ase_b-sheet_dom"/>
</dbReference>
<feature type="transmembrane region" description="Helical" evidence="2">
    <location>
        <begin position="41"/>
        <end position="63"/>
    </location>
</feature>
<dbReference type="RefSeq" id="WP_021099252.1">
    <property type="nucleotide sequence ID" value="NZ_KE557325.1"/>
</dbReference>
<dbReference type="STRING" id="1123069.ruthe_03198"/>
<proteinExistence type="predicted"/>
<dbReference type="AlphaFoldDB" id="S9QT03"/>
<dbReference type="CDD" id="cd12797">
    <property type="entry name" value="M23_peptidase"/>
    <property type="match status" value="1"/>
</dbReference>